<organism evidence="13 14">
    <name type="scientific">Chara braunii</name>
    <name type="common">Braun's stonewort</name>
    <dbReference type="NCBI Taxonomy" id="69332"/>
    <lineage>
        <taxon>Eukaryota</taxon>
        <taxon>Viridiplantae</taxon>
        <taxon>Streptophyta</taxon>
        <taxon>Charophyceae</taxon>
        <taxon>Charales</taxon>
        <taxon>Characeae</taxon>
        <taxon>Chara</taxon>
    </lineage>
</organism>
<name>A0A388L3Z6_CHABU</name>
<feature type="domain" description="Glycoside hydrolase family 38 central" evidence="12">
    <location>
        <begin position="370"/>
        <end position="443"/>
    </location>
</feature>
<dbReference type="InterPro" id="IPR048534">
    <property type="entry name" value="Man2a1-like_dom"/>
</dbReference>
<keyword evidence="9 10" id="KW-0326">Glycosidase</keyword>
<evidence type="ECO:0000256" key="8">
    <source>
        <dbReference type="ARBA" id="ARBA00023180"/>
    </source>
</evidence>
<dbReference type="Gramene" id="GBG77031">
    <property type="protein sequence ID" value="GBG77031"/>
    <property type="gene ID" value="CBR_g23357"/>
</dbReference>
<accession>A0A388L3Z6</accession>
<keyword evidence="4 10" id="KW-0479">Metal-binding</keyword>
<dbReference type="Pfam" id="PF01074">
    <property type="entry name" value="Glyco_hydro_38N"/>
    <property type="match status" value="1"/>
</dbReference>
<dbReference type="InterPro" id="IPR011682">
    <property type="entry name" value="Glyco_hydro_38_C"/>
</dbReference>
<protein>
    <recommendedName>
        <fullName evidence="3 10">Alpha-mannosidase</fullName>
        <ecNumber evidence="10">3.2.1.-</ecNumber>
    </recommendedName>
</protein>
<reference evidence="13 14" key="1">
    <citation type="journal article" date="2018" name="Cell">
        <title>The Chara Genome: Secondary Complexity and Implications for Plant Terrestrialization.</title>
        <authorList>
            <person name="Nishiyama T."/>
            <person name="Sakayama H."/>
            <person name="Vries J.D."/>
            <person name="Buschmann H."/>
            <person name="Saint-Marcoux D."/>
            <person name="Ullrich K.K."/>
            <person name="Haas F.B."/>
            <person name="Vanderstraeten L."/>
            <person name="Becker D."/>
            <person name="Lang D."/>
            <person name="Vosolsobe S."/>
            <person name="Rombauts S."/>
            <person name="Wilhelmsson P.K.I."/>
            <person name="Janitza P."/>
            <person name="Kern R."/>
            <person name="Heyl A."/>
            <person name="Rumpler F."/>
            <person name="Villalobos L.I.A.C."/>
            <person name="Clay J.M."/>
            <person name="Skokan R."/>
            <person name="Toyoda A."/>
            <person name="Suzuki Y."/>
            <person name="Kagoshima H."/>
            <person name="Schijlen E."/>
            <person name="Tajeshwar N."/>
            <person name="Catarino B."/>
            <person name="Hetherington A.J."/>
            <person name="Saltykova A."/>
            <person name="Bonnot C."/>
            <person name="Breuninger H."/>
            <person name="Symeonidi A."/>
            <person name="Radhakrishnan G.V."/>
            <person name="Van Nieuwerburgh F."/>
            <person name="Deforce D."/>
            <person name="Chang C."/>
            <person name="Karol K.G."/>
            <person name="Hedrich R."/>
            <person name="Ulvskov P."/>
            <person name="Glockner G."/>
            <person name="Delwiche C.F."/>
            <person name="Petrasek J."/>
            <person name="Van de Peer Y."/>
            <person name="Friml J."/>
            <person name="Beilby M."/>
            <person name="Dolan L."/>
            <person name="Kohara Y."/>
            <person name="Sugano S."/>
            <person name="Fujiyama A."/>
            <person name="Delaux P.-M."/>
            <person name="Quint M."/>
            <person name="TheiBen G."/>
            <person name="Hagemann M."/>
            <person name="Harholt J."/>
            <person name="Dunand C."/>
            <person name="Zachgo S."/>
            <person name="Langdale J."/>
            <person name="Maumus F."/>
            <person name="Straeten D.V.D."/>
            <person name="Gould S.B."/>
            <person name="Rensing S.A."/>
        </authorList>
    </citation>
    <scope>NUCLEOTIDE SEQUENCE [LARGE SCALE GENOMIC DNA]</scope>
    <source>
        <strain evidence="13 14">S276</strain>
    </source>
</reference>
<dbReference type="FunFam" id="3.20.110.10:FF:000001">
    <property type="entry name" value="Alpha-mannosidase"/>
    <property type="match status" value="1"/>
</dbReference>
<dbReference type="Pfam" id="PF07748">
    <property type="entry name" value="Glyco_hydro_38C"/>
    <property type="match status" value="1"/>
</dbReference>
<dbReference type="FunFam" id="2.70.98.30:FF:000003">
    <property type="entry name" value="Alpha-mannosidase"/>
    <property type="match status" value="1"/>
</dbReference>
<gene>
    <name evidence="13" type="ORF">CBR_g23357</name>
</gene>
<dbReference type="InterPro" id="IPR015341">
    <property type="entry name" value="Glyco_hydro_38_cen"/>
</dbReference>
<sequence>MAVPLQVGVLPSVNTAIRIATIAVIIHTVCLMGSVNARIVTYNTTSRPVYDKINAHLVCHTHDDVGWLKTVDQYYVGSNNSIQVAAVQYILDSVVESLLQNRDRKFIYVEQAFFQRWWGEQSPRMKEKVEELVERRQLEFINGGWCMHDEASTHYVDMVDQTTLGHRFIKSQFGVVPRIGWQIDPFGHSSVQASLLTAEAGLDAVFFGRADYQDIEKRRREKSMEVIWRASKSLGASAQTFAGILHHQYSPPHGFNFETNAPYPPIQDDPELFDYNVLERVDSFVESVLEQASQFRTDHVMLTMGEDFTYENANTWFKQLDKLIHHVNRDGRINVFYSTPSIYVHAKHAADASWPLKEDDYFPYANSANSYWTGYFASRTALKGYVRSLSGYLQAARQLEFFLGRDRAVTTDALEEALAISQHHDAVSGTSKQHVADDYAKRLAIGEAEAEQVVTRAFLRLTLFEKDAEDRRTMLDESVISMEDSGGTGHPLFPLLSQCRLLNITYCPMTETQLSNGTSLVVLLYNPLAWHRTEVVRFPVTSVNVHVEDLQGMPVPSQVVPVEADEEKLRAFHVEAYTGTKLLEGNTLFELVFEARVPALGIATYFIQPAVNVSDLATMSVVEQLDNDASAAGTVDVGNDMLQVSIAKDTGRLKRISELKNGVSVELYNSFLWYNGSSGNTVEEPGQASGAYIFRPNGSVAFPVGGQNVSVKTTIVKGPLVTEVRQRFSDWASQVIRIYKGKEHAEVEYTVGPIPIGDGLGKEVITRFSSDLASYGTFYTDSNGRDMLKRKINYRPTWDLNVTEPVAGNYYPVGAAIYLGNESSDFSILTDRALGGASLHDGELELMLHRRLLVDDQRGVGECLNETVCAGGVCQGLVVRGKLYLNLNQSVAAARWRRTEAQNVYSPLLPAFLITGPQSVEQLEEASGTETVGRTVAQGFSGMALEGGGMFREFPSNVALMTLQEISKKVALLRLAHLYEVDEHPDNSKCTYVDITPIFKNKHGRRKVKSMTETTLTANQTKRKRQPLSWRVEGEEEETSLRMPSVSSEDEYLSKNDKKKPYNILLCPMQIRTFEITFK</sequence>
<dbReference type="SUPFAM" id="SSF88713">
    <property type="entry name" value="Glycoside hydrolase/deacetylase"/>
    <property type="match status" value="1"/>
</dbReference>
<dbReference type="Gene3D" id="2.60.40.1360">
    <property type="match status" value="1"/>
</dbReference>
<dbReference type="InterPro" id="IPR011330">
    <property type="entry name" value="Glyco_hydro/deAcase_b/a-brl"/>
</dbReference>
<dbReference type="FunFam" id="1.20.1270.50:FF:000002">
    <property type="entry name" value="Alpha-mannosidase"/>
    <property type="match status" value="1"/>
</dbReference>
<dbReference type="PANTHER" id="PTHR11607">
    <property type="entry name" value="ALPHA-MANNOSIDASE"/>
    <property type="match status" value="1"/>
</dbReference>
<evidence type="ECO:0000256" key="11">
    <source>
        <dbReference type="SAM" id="MobiDB-lite"/>
    </source>
</evidence>
<dbReference type="InterPro" id="IPR050843">
    <property type="entry name" value="Glycosyl_Hydrlase_38"/>
</dbReference>
<dbReference type="InterPro" id="IPR037094">
    <property type="entry name" value="Glyco_hydro_38_cen_sf"/>
</dbReference>
<comment type="similarity">
    <text evidence="2 10">Belongs to the glycosyl hydrolase 38 family.</text>
</comment>
<comment type="catalytic activity">
    <reaction evidence="1">
        <text>Hydrolysis of terminal, non-reducing alpha-D-mannose residues in alpha-D-mannosides.</text>
        <dbReference type="EC" id="3.2.1.24"/>
    </reaction>
</comment>
<keyword evidence="7" id="KW-1015">Disulfide bond</keyword>
<evidence type="ECO:0000256" key="10">
    <source>
        <dbReference type="RuleBase" id="RU361199"/>
    </source>
</evidence>
<comment type="caution">
    <text evidence="13">The sequence shown here is derived from an EMBL/GenBank/DDBJ whole genome shotgun (WGS) entry which is preliminary data.</text>
</comment>
<dbReference type="CDD" id="cd10810">
    <property type="entry name" value="GH38N_AMII_LAM_like"/>
    <property type="match status" value="1"/>
</dbReference>
<dbReference type="InterPro" id="IPR028995">
    <property type="entry name" value="Glyco_hydro_57/38_cen_sf"/>
</dbReference>
<dbReference type="InterPro" id="IPR013780">
    <property type="entry name" value="Glyco_hydro_b"/>
</dbReference>
<comment type="cofactor">
    <cofactor evidence="10">
        <name>Zn(2+)</name>
        <dbReference type="ChEBI" id="CHEBI:29105"/>
    </cofactor>
    <text evidence="10">Binds 1 zinc ion per subunit.</text>
</comment>
<evidence type="ECO:0000256" key="2">
    <source>
        <dbReference type="ARBA" id="ARBA00009792"/>
    </source>
</evidence>
<evidence type="ECO:0000256" key="7">
    <source>
        <dbReference type="ARBA" id="ARBA00023157"/>
    </source>
</evidence>
<dbReference type="InterPro" id="IPR011013">
    <property type="entry name" value="Gal_mutarotase_sf_dom"/>
</dbReference>
<dbReference type="Gene3D" id="1.20.1270.50">
    <property type="entry name" value="Glycoside hydrolase family 38, central domain"/>
    <property type="match status" value="2"/>
</dbReference>
<evidence type="ECO:0000256" key="4">
    <source>
        <dbReference type="ARBA" id="ARBA00022723"/>
    </source>
</evidence>
<keyword evidence="6 10" id="KW-0862">Zinc</keyword>
<feature type="region of interest" description="Disordered" evidence="11">
    <location>
        <begin position="1017"/>
        <end position="1052"/>
    </location>
</feature>
<dbReference type="Pfam" id="PF09261">
    <property type="entry name" value="Alpha-mann_mid"/>
    <property type="match status" value="1"/>
</dbReference>
<dbReference type="SMART" id="SM00872">
    <property type="entry name" value="Alpha-mann_mid"/>
    <property type="match status" value="1"/>
</dbReference>
<dbReference type="STRING" id="69332.A0A388L3Z6"/>
<evidence type="ECO:0000313" key="14">
    <source>
        <dbReference type="Proteomes" id="UP000265515"/>
    </source>
</evidence>
<dbReference type="Gene3D" id="2.70.98.30">
    <property type="entry name" value="Golgi alpha-mannosidase II, domain 4"/>
    <property type="match status" value="1"/>
</dbReference>
<dbReference type="FunFam" id="2.60.40.1180:FF:000015">
    <property type="entry name" value="Alpha-mannosidase"/>
    <property type="match status" value="1"/>
</dbReference>
<evidence type="ECO:0000313" key="13">
    <source>
        <dbReference type="EMBL" id="GBG77031.1"/>
    </source>
</evidence>
<dbReference type="EC" id="3.2.1.-" evidence="10"/>
<evidence type="ECO:0000256" key="3">
    <source>
        <dbReference type="ARBA" id="ARBA00012752"/>
    </source>
</evidence>
<dbReference type="Proteomes" id="UP000265515">
    <property type="component" value="Unassembled WGS sequence"/>
</dbReference>
<evidence type="ECO:0000259" key="12">
    <source>
        <dbReference type="SMART" id="SM00872"/>
    </source>
</evidence>
<dbReference type="Gene3D" id="2.60.40.1180">
    <property type="entry name" value="Golgi alpha-mannosidase II"/>
    <property type="match status" value="1"/>
</dbReference>
<evidence type="ECO:0000256" key="1">
    <source>
        <dbReference type="ARBA" id="ARBA00000365"/>
    </source>
</evidence>
<dbReference type="InterPro" id="IPR000602">
    <property type="entry name" value="Glyco_hydro_38_N"/>
</dbReference>
<dbReference type="FunFam" id="1.20.1270.50:FF:000003">
    <property type="entry name" value="Alpha-mannosidase"/>
    <property type="match status" value="1"/>
</dbReference>
<dbReference type="GO" id="GO:0046872">
    <property type="term" value="F:metal ion binding"/>
    <property type="evidence" value="ECO:0007669"/>
    <property type="project" value="UniProtKB-KW"/>
</dbReference>
<dbReference type="Pfam" id="PF21260">
    <property type="entry name" value="Laman-like_dom"/>
    <property type="match status" value="1"/>
</dbReference>
<dbReference type="GO" id="GO:0004559">
    <property type="term" value="F:alpha-mannosidase activity"/>
    <property type="evidence" value="ECO:0007669"/>
    <property type="project" value="UniProtKB-EC"/>
</dbReference>
<keyword evidence="14" id="KW-1185">Reference proteome</keyword>
<dbReference type="Gene3D" id="3.20.110.10">
    <property type="entry name" value="Glycoside hydrolase 38, N terminal domain"/>
    <property type="match status" value="1"/>
</dbReference>
<dbReference type="OMA" id="HCNDDPI"/>
<dbReference type="InterPro" id="IPR027291">
    <property type="entry name" value="Glyco_hydro_38_N_sf"/>
</dbReference>
<keyword evidence="5 10" id="KW-0378">Hydrolase</keyword>
<dbReference type="GO" id="GO:0006013">
    <property type="term" value="P:mannose metabolic process"/>
    <property type="evidence" value="ECO:0007669"/>
    <property type="project" value="InterPro"/>
</dbReference>
<evidence type="ECO:0000256" key="6">
    <source>
        <dbReference type="ARBA" id="ARBA00022833"/>
    </source>
</evidence>
<proteinExistence type="inferred from homology"/>
<dbReference type="GO" id="GO:0030246">
    <property type="term" value="F:carbohydrate binding"/>
    <property type="evidence" value="ECO:0007669"/>
    <property type="project" value="InterPro"/>
</dbReference>
<keyword evidence="8" id="KW-0325">Glycoprotein</keyword>
<evidence type="ECO:0000256" key="9">
    <source>
        <dbReference type="ARBA" id="ARBA00023295"/>
    </source>
</evidence>
<dbReference type="AlphaFoldDB" id="A0A388L3Z6"/>
<dbReference type="SUPFAM" id="SSF88688">
    <property type="entry name" value="Families 57/38 glycoside transferase middle domain"/>
    <property type="match status" value="1"/>
</dbReference>
<dbReference type="SUPFAM" id="SSF74650">
    <property type="entry name" value="Galactose mutarotase-like"/>
    <property type="match status" value="1"/>
</dbReference>
<evidence type="ECO:0000256" key="5">
    <source>
        <dbReference type="ARBA" id="ARBA00022801"/>
    </source>
</evidence>
<dbReference type="OrthoDB" id="2016903at2759"/>
<dbReference type="PANTHER" id="PTHR11607:SF3">
    <property type="entry name" value="LYSOSOMAL ALPHA-MANNOSIDASE"/>
    <property type="match status" value="1"/>
</dbReference>
<dbReference type="EMBL" id="BFEA01000258">
    <property type="protein sequence ID" value="GBG77031.1"/>
    <property type="molecule type" value="Genomic_DNA"/>
</dbReference>